<proteinExistence type="predicted"/>
<evidence type="ECO:0000259" key="1">
    <source>
        <dbReference type="Pfam" id="PF22495"/>
    </source>
</evidence>
<organism evidence="2 3">
    <name type="scientific">Fluviibacter phosphoraccumulans</name>
    <dbReference type="NCBI Taxonomy" id="1751046"/>
    <lineage>
        <taxon>Bacteria</taxon>
        <taxon>Pseudomonadati</taxon>
        <taxon>Pseudomonadota</taxon>
        <taxon>Betaproteobacteria</taxon>
        <taxon>Rhodocyclales</taxon>
        <taxon>Fluviibacteraceae</taxon>
        <taxon>Fluviibacter</taxon>
    </lineage>
</organism>
<keyword evidence="3" id="KW-1185">Reference proteome</keyword>
<dbReference type="InterPro" id="IPR055172">
    <property type="entry name" value="HTH_RsaL-like"/>
</dbReference>
<evidence type="ECO:0000313" key="3">
    <source>
        <dbReference type="Proteomes" id="UP000463961"/>
    </source>
</evidence>
<dbReference type="Gene3D" id="1.10.260.40">
    <property type="entry name" value="lambda repressor-like DNA-binding domains"/>
    <property type="match status" value="1"/>
</dbReference>
<dbReference type="GO" id="GO:0003677">
    <property type="term" value="F:DNA binding"/>
    <property type="evidence" value="ECO:0007669"/>
    <property type="project" value="InterPro"/>
</dbReference>
<gene>
    <name evidence="2" type="ORF">ICHIAU1_02640</name>
</gene>
<dbReference type="Pfam" id="PF22495">
    <property type="entry name" value="HTH_92"/>
    <property type="match status" value="1"/>
</dbReference>
<dbReference type="EMBL" id="AP022345">
    <property type="protein sequence ID" value="BBU67981.1"/>
    <property type="molecule type" value="Genomic_DNA"/>
</dbReference>
<name>A0A7R6R0B1_9RHOO</name>
<sequence>MWAHEHQARITATTMQPEHIRTLRLNRNESQTEFWGRFGVNQRTASRIERGQPLPPSVAILLRLYLDGVVGEADLERAQRRYRIALHHQPAIAEVRASAP</sequence>
<feature type="domain" description="RsaL-like HTH" evidence="1">
    <location>
        <begin position="21"/>
        <end position="65"/>
    </location>
</feature>
<accession>A0A7R6R0B1</accession>
<evidence type="ECO:0000313" key="2">
    <source>
        <dbReference type="EMBL" id="BBU67981.1"/>
    </source>
</evidence>
<reference evidence="3" key="1">
    <citation type="submission" date="2020-01" db="EMBL/GenBank/DDBJ databases">
        <title>Phosphoaccumulans saitamaens gen. nov., sp. nov., a polyphosphate accumulating bacterium isolated from surface river water.</title>
        <authorList>
            <person name="Watanabe K."/>
            <person name="Suda W."/>
        </authorList>
    </citation>
    <scope>NUCLEOTIDE SEQUENCE [LARGE SCALE GENOMIC DNA]</scope>
    <source>
        <strain evidence="3">ICHIAU1</strain>
    </source>
</reference>
<dbReference type="InterPro" id="IPR001387">
    <property type="entry name" value="Cro/C1-type_HTH"/>
</dbReference>
<dbReference type="InterPro" id="IPR010982">
    <property type="entry name" value="Lambda_DNA-bd_dom_sf"/>
</dbReference>
<dbReference type="Proteomes" id="UP000463961">
    <property type="component" value="Chromosome"/>
</dbReference>
<dbReference type="CDD" id="cd00093">
    <property type="entry name" value="HTH_XRE"/>
    <property type="match status" value="1"/>
</dbReference>
<dbReference type="SUPFAM" id="SSF47413">
    <property type="entry name" value="lambda repressor-like DNA-binding domains"/>
    <property type="match status" value="1"/>
</dbReference>
<dbReference type="RefSeq" id="WP_202930719.1">
    <property type="nucleotide sequence ID" value="NZ_AP022345.1"/>
</dbReference>
<dbReference type="AlphaFoldDB" id="A0A7R6R0B1"/>
<protein>
    <recommendedName>
        <fullName evidence="1">RsaL-like HTH domain-containing protein</fullName>
    </recommendedName>
</protein>